<keyword evidence="1" id="KW-0347">Helicase</keyword>
<evidence type="ECO:0000313" key="6">
    <source>
        <dbReference type="RefSeq" id="XP_050557002.1"/>
    </source>
</evidence>
<name>A0A9R0E0G8_SPOFR</name>
<proteinExistence type="inferred from homology"/>
<dbReference type="InterPro" id="IPR049163">
    <property type="entry name" value="Pif1-like_2B_dom"/>
</dbReference>
<comment type="catalytic activity">
    <reaction evidence="1">
        <text>ATP + H2O = ADP + phosphate + H(+)</text>
        <dbReference type="Rhea" id="RHEA:13065"/>
        <dbReference type="ChEBI" id="CHEBI:15377"/>
        <dbReference type="ChEBI" id="CHEBI:15378"/>
        <dbReference type="ChEBI" id="CHEBI:30616"/>
        <dbReference type="ChEBI" id="CHEBI:43474"/>
        <dbReference type="ChEBI" id="CHEBI:456216"/>
        <dbReference type="EC" id="5.6.2.3"/>
    </reaction>
</comment>
<comment type="cofactor">
    <cofactor evidence="1">
        <name>Mg(2+)</name>
        <dbReference type="ChEBI" id="CHEBI:18420"/>
    </cofactor>
</comment>
<dbReference type="CDD" id="cd18809">
    <property type="entry name" value="SF1_C_RecD"/>
    <property type="match status" value="1"/>
</dbReference>
<evidence type="ECO:0000259" key="3">
    <source>
        <dbReference type="Pfam" id="PF21530"/>
    </source>
</evidence>
<dbReference type="GO" id="GO:0043139">
    <property type="term" value="F:5'-3' DNA helicase activity"/>
    <property type="evidence" value="ECO:0007669"/>
    <property type="project" value="UniProtKB-EC"/>
</dbReference>
<organism evidence="4 6">
    <name type="scientific">Spodoptera frugiperda</name>
    <name type="common">Fall armyworm</name>
    <dbReference type="NCBI Taxonomy" id="7108"/>
    <lineage>
        <taxon>Eukaryota</taxon>
        <taxon>Metazoa</taxon>
        <taxon>Ecdysozoa</taxon>
        <taxon>Arthropoda</taxon>
        <taxon>Hexapoda</taxon>
        <taxon>Insecta</taxon>
        <taxon>Pterygota</taxon>
        <taxon>Neoptera</taxon>
        <taxon>Endopterygota</taxon>
        <taxon>Lepidoptera</taxon>
        <taxon>Glossata</taxon>
        <taxon>Ditrysia</taxon>
        <taxon>Noctuoidea</taxon>
        <taxon>Noctuidae</taxon>
        <taxon>Amphipyrinae</taxon>
        <taxon>Spodoptera</taxon>
    </lineage>
</organism>
<dbReference type="GO" id="GO:0006310">
    <property type="term" value="P:DNA recombination"/>
    <property type="evidence" value="ECO:0007669"/>
    <property type="project" value="UniProtKB-KW"/>
</dbReference>
<dbReference type="EC" id="5.6.2.3" evidence="1"/>
<dbReference type="PANTHER" id="PTHR10492">
    <property type="match status" value="1"/>
</dbReference>
<dbReference type="Pfam" id="PF21530">
    <property type="entry name" value="Pif1_2B_dom"/>
    <property type="match status" value="1"/>
</dbReference>
<evidence type="ECO:0000313" key="5">
    <source>
        <dbReference type="RefSeq" id="XP_050557001.1"/>
    </source>
</evidence>
<keyword evidence="1" id="KW-0547">Nucleotide-binding</keyword>
<dbReference type="OrthoDB" id="1728974at2759"/>
<reference evidence="5 6" key="1">
    <citation type="submission" date="2025-04" db="UniProtKB">
        <authorList>
            <consortium name="RefSeq"/>
        </authorList>
    </citation>
    <scope>IDENTIFICATION</scope>
    <source>
        <tissue evidence="5 6">Whole larval tissue</tissue>
    </source>
</reference>
<dbReference type="GO" id="GO:0006281">
    <property type="term" value="P:DNA repair"/>
    <property type="evidence" value="ECO:0007669"/>
    <property type="project" value="UniProtKB-KW"/>
</dbReference>
<dbReference type="GeneID" id="126911891"/>
<sequence>MATVLKQCKIIIWDECTMAHKHSLEALNRTLKDIKNNDKLFGGTLLVLSGDFRQTLPVIPRSTYADEINACLKSSTLWRNVEKVQLKVNMRVQMLQDPSAETFSKQLLDIGDGKVTIDETGCVKLPTDFCTIVDSQDTLINKIFPDVHIQYLNHEWLAERAILAAKNVDVDNLNLKLQQLLPGNLESYKSIDTVCDASESVNFPTEFLNSLDLPGVPPHNLQLKVGSPIILLRNLNPPRLCNGTRLVIRKLMKNVIEASILSGKFRGENILIPRIPIIPTDVPIQLKRVQLPVRLAFAMTINKSQGQTMSVCGLDLSTPCFSHGQLYVACSRVGKPSSLFVLAKDGLTKNIVHAVALRD</sequence>
<dbReference type="RefSeq" id="XP_050557002.1">
    <property type="nucleotide sequence ID" value="XM_050701045.1"/>
</dbReference>
<comment type="similarity">
    <text evidence="1">Belongs to the helicase family.</text>
</comment>
<dbReference type="Pfam" id="PF05970">
    <property type="entry name" value="PIF1"/>
    <property type="match status" value="1"/>
</dbReference>
<dbReference type="Gene3D" id="3.40.50.300">
    <property type="entry name" value="P-loop containing nucleotide triphosphate hydrolases"/>
    <property type="match status" value="1"/>
</dbReference>
<keyword evidence="1" id="KW-0067">ATP-binding</keyword>
<gene>
    <name evidence="5 6" type="primary">LOC126911891</name>
</gene>
<keyword evidence="4" id="KW-1185">Reference proteome</keyword>
<dbReference type="RefSeq" id="XP_050557001.1">
    <property type="nucleotide sequence ID" value="XM_050701044.1"/>
</dbReference>
<evidence type="ECO:0000313" key="4">
    <source>
        <dbReference type="Proteomes" id="UP000829999"/>
    </source>
</evidence>
<dbReference type="GO" id="GO:0005524">
    <property type="term" value="F:ATP binding"/>
    <property type="evidence" value="ECO:0007669"/>
    <property type="project" value="UniProtKB-KW"/>
</dbReference>
<evidence type="ECO:0000256" key="1">
    <source>
        <dbReference type="RuleBase" id="RU363044"/>
    </source>
</evidence>
<evidence type="ECO:0000259" key="2">
    <source>
        <dbReference type="Pfam" id="PF05970"/>
    </source>
</evidence>
<dbReference type="AlphaFoldDB" id="A0A9R0E0G8"/>
<feature type="domain" description="DNA helicase Pif1-like 2B" evidence="3">
    <location>
        <begin position="206"/>
        <end position="251"/>
    </location>
</feature>
<dbReference type="InterPro" id="IPR010285">
    <property type="entry name" value="DNA_helicase_pif1-like_DEAD"/>
</dbReference>
<keyword evidence="1" id="KW-0378">Hydrolase</keyword>
<dbReference type="PANTHER" id="PTHR10492:SF57">
    <property type="entry name" value="ATP-DEPENDENT DNA HELICASE"/>
    <property type="match status" value="1"/>
</dbReference>
<keyword evidence="1" id="KW-0233">DNA recombination</keyword>
<protein>
    <recommendedName>
        <fullName evidence="1">ATP-dependent DNA helicase</fullName>
        <ecNumber evidence="1">5.6.2.3</ecNumber>
    </recommendedName>
</protein>
<dbReference type="SUPFAM" id="SSF52540">
    <property type="entry name" value="P-loop containing nucleoside triphosphate hydrolases"/>
    <property type="match status" value="1"/>
</dbReference>
<dbReference type="InterPro" id="IPR027417">
    <property type="entry name" value="P-loop_NTPase"/>
</dbReference>
<dbReference type="GO" id="GO:0000723">
    <property type="term" value="P:telomere maintenance"/>
    <property type="evidence" value="ECO:0007669"/>
    <property type="project" value="InterPro"/>
</dbReference>
<dbReference type="Proteomes" id="UP000829999">
    <property type="component" value="Chromosome 19"/>
</dbReference>
<feature type="domain" description="DNA helicase Pif1-like DEAD-box helicase" evidence="2">
    <location>
        <begin position="2"/>
        <end position="117"/>
    </location>
</feature>
<keyword evidence="1" id="KW-0234">DNA repair</keyword>
<accession>A0A9R0E0G8</accession>
<keyword evidence="1" id="KW-0227">DNA damage</keyword>
<dbReference type="GO" id="GO:0016787">
    <property type="term" value="F:hydrolase activity"/>
    <property type="evidence" value="ECO:0007669"/>
    <property type="project" value="UniProtKB-KW"/>
</dbReference>